<dbReference type="PANTHER" id="PTHR38040">
    <property type="entry name" value="UBIQUINONE BIOSYNTHESIS ACCESSORY FACTOR UBIK"/>
    <property type="match status" value="1"/>
</dbReference>
<keyword evidence="3" id="KW-1185">Reference proteome</keyword>
<reference evidence="2" key="1">
    <citation type="submission" date="2024-04" db="EMBL/GenBank/DDBJ databases">
        <authorList>
            <person name="Manzano-Marin A."/>
            <person name="Manzano-Marin A."/>
            <person name="Alejandro Manzano Marin A."/>
        </authorList>
    </citation>
    <scope>NUCLEOTIDE SEQUENCE [LARGE SCALE GENOMIC DNA]</scope>
    <source>
        <strain evidence="2">TABTEA</strain>
    </source>
</reference>
<dbReference type="EMBL" id="OZ034688">
    <property type="protein sequence ID" value="CAL1328974.1"/>
    <property type="molecule type" value="Genomic_DNA"/>
</dbReference>
<dbReference type="InterPro" id="IPR007475">
    <property type="entry name" value="UbiK"/>
</dbReference>
<name>A0ABM9NNC9_9GAMM</name>
<keyword evidence="1" id="KW-0175">Coiled coil</keyword>
<dbReference type="Pfam" id="PF04380">
    <property type="entry name" value="BMFP"/>
    <property type="match status" value="1"/>
</dbReference>
<organism evidence="2 3">
    <name type="scientific">Candidatus Providencia siddallii</name>
    <dbReference type="NCBI Taxonomy" id="1715285"/>
    <lineage>
        <taxon>Bacteria</taxon>
        <taxon>Pseudomonadati</taxon>
        <taxon>Pseudomonadota</taxon>
        <taxon>Gammaproteobacteria</taxon>
        <taxon>Enterobacterales</taxon>
        <taxon>Morganellaceae</taxon>
        <taxon>Providencia</taxon>
    </lineage>
</organism>
<dbReference type="Proteomes" id="UP001497533">
    <property type="component" value="Chromosome"/>
</dbReference>
<evidence type="ECO:0000313" key="3">
    <source>
        <dbReference type="Proteomes" id="UP001497533"/>
    </source>
</evidence>
<keyword evidence="2" id="KW-0830">Ubiquinone</keyword>
<feature type="coiled-coil region" evidence="1">
    <location>
        <begin position="59"/>
        <end position="86"/>
    </location>
</feature>
<sequence>MFNAKKIEQIARKIYSILLQTINNLKKFFNKKIKYIMQSKVTKFNLVSKEEFEIQKKTIIILNEKILKIEQRINNIEKNSLKEKNNLSQ</sequence>
<dbReference type="PANTHER" id="PTHR38040:SF1">
    <property type="entry name" value="UBIQUINONE BIOSYNTHESIS ACCESSORY FACTOR UBIK"/>
    <property type="match status" value="1"/>
</dbReference>
<evidence type="ECO:0000256" key="1">
    <source>
        <dbReference type="SAM" id="Coils"/>
    </source>
</evidence>
<gene>
    <name evidence="2" type="primary">ubiK</name>
    <name evidence="2" type="ORF">PRHACTZTBTEA_034</name>
</gene>
<evidence type="ECO:0000313" key="2">
    <source>
        <dbReference type="EMBL" id="CAL1328974.1"/>
    </source>
</evidence>
<protein>
    <submittedName>
        <fullName evidence="2">Ubiquinone biosynthesis accessory factor UbiK</fullName>
    </submittedName>
</protein>
<accession>A0ABM9NNC9</accession>
<dbReference type="RefSeq" id="WP_341765033.1">
    <property type="nucleotide sequence ID" value="NZ_OZ034688.1"/>
</dbReference>
<proteinExistence type="predicted"/>